<keyword evidence="3" id="KW-1185">Reference proteome</keyword>
<evidence type="ECO:0000313" key="2">
    <source>
        <dbReference type="EMBL" id="KAJ8071008.1"/>
    </source>
</evidence>
<organism evidence="2 3">
    <name type="scientific">Sclerotinia nivalis</name>
    <dbReference type="NCBI Taxonomy" id="352851"/>
    <lineage>
        <taxon>Eukaryota</taxon>
        <taxon>Fungi</taxon>
        <taxon>Dikarya</taxon>
        <taxon>Ascomycota</taxon>
        <taxon>Pezizomycotina</taxon>
        <taxon>Leotiomycetes</taxon>
        <taxon>Helotiales</taxon>
        <taxon>Sclerotiniaceae</taxon>
        <taxon>Sclerotinia</taxon>
    </lineage>
</organism>
<evidence type="ECO:0000256" key="1">
    <source>
        <dbReference type="SAM" id="MobiDB-lite"/>
    </source>
</evidence>
<reference evidence="2" key="1">
    <citation type="submission" date="2022-11" db="EMBL/GenBank/DDBJ databases">
        <title>Genome Resource of Sclerotinia nivalis Strain SnTB1, a Plant Pathogen Isolated from American Ginseng.</title>
        <authorList>
            <person name="Fan S."/>
        </authorList>
    </citation>
    <scope>NUCLEOTIDE SEQUENCE</scope>
    <source>
        <strain evidence="2">SnTB1</strain>
    </source>
</reference>
<sequence length="102" mass="11500">MGRVPSKLPSIYTSPSPANRELSSTQIPSFGHFEVQSRKSYASAAPHFNGNYCEHPRMPRASSARVRVPTVGPNNYPVSSLRVPPWFQPRQFPNHRHVAIYL</sequence>
<evidence type="ECO:0000313" key="3">
    <source>
        <dbReference type="Proteomes" id="UP001152300"/>
    </source>
</evidence>
<dbReference type="EMBL" id="JAPEIS010000001">
    <property type="protein sequence ID" value="KAJ8071008.1"/>
    <property type="molecule type" value="Genomic_DNA"/>
</dbReference>
<feature type="compositionally biased region" description="Polar residues" evidence="1">
    <location>
        <begin position="11"/>
        <end position="24"/>
    </location>
</feature>
<proteinExistence type="predicted"/>
<feature type="region of interest" description="Disordered" evidence="1">
    <location>
        <begin position="1"/>
        <end position="24"/>
    </location>
</feature>
<gene>
    <name evidence="2" type="ORF">OCU04_001358</name>
</gene>
<protein>
    <submittedName>
        <fullName evidence="2">Uncharacterized protein</fullName>
    </submittedName>
</protein>
<dbReference type="Proteomes" id="UP001152300">
    <property type="component" value="Unassembled WGS sequence"/>
</dbReference>
<dbReference type="AlphaFoldDB" id="A0A9X0B0C7"/>
<name>A0A9X0B0C7_9HELO</name>
<accession>A0A9X0B0C7</accession>
<comment type="caution">
    <text evidence="2">The sequence shown here is derived from an EMBL/GenBank/DDBJ whole genome shotgun (WGS) entry which is preliminary data.</text>
</comment>